<evidence type="ECO:0000313" key="1">
    <source>
        <dbReference type="EMBL" id="KAF2117355.1"/>
    </source>
</evidence>
<organism evidence="1 2">
    <name type="scientific">Lophiotrema nucula</name>
    <dbReference type="NCBI Taxonomy" id="690887"/>
    <lineage>
        <taxon>Eukaryota</taxon>
        <taxon>Fungi</taxon>
        <taxon>Dikarya</taxon>
        <taxon>Ascomycota</taxon>
        <taxon>Pezizomycotina</taxon>
        <taxon>Dothideomycetes</taxon>
        <taxon>Pleosporomycetidae</taxon>
        <taxon>Pleosporales</taxon>
        <taxon>Lophiotremataceae</taxon>
        <taxon>Lophiotrema</taxon>
    </lineage>
</organism>
<dbReference type="AlphaFoldDB" id="A0A6A5ZDU1"/>
<proteinExistence type="predicted"/>
<accession>A0A6A5ZDU1</accession>
<keyword evidence="2" id="KW-1185">Reference proteome</keyword>
<evidence type="ECO:0000313" key="2">
    <source>
        <dbReference type="Proteomes" id="UP000799770"/>
    </source>
</evidence>
<dbReference type="Proteomes" id="UP000799770">
    <property type="component" value="Unassembled WGS sequence"/>
</dbReference>
<sequence length="157" mass="15287">MVPISGSASEAAVFAAAPVRLAAVPGAGRVGGLFKLDPAVPDLNVEQAGARDAVVDARAVLDAAAGRFAAAPVVLAVGRRGGTGSVLLEGADILLRAVVVDEVLVREGEGDEGDAVAFEASAGCSAGVEALAGASTGSAAGGGASSIRYVQKRFCGR</sequence>
<dbReference type="EMBL" id="ML977319">
    <property type="protein sequence ID" value="KAF2117355.1"/>
    <property type="molecule type" value="Genomic_DNA"/>
</dbReference>
<protein>
    <submittedName>
        <fullName evidence="1">Uncharacterized protein</fullName>
    </submittedName>
</protein>
<reference evidence="1" key="1">
    <citation type="journal article" date="2020" name="Stud. Mycol.">
        <title>101 Dothideomycetes genomes: a test case for predicting lifestyles and emergence of pathogens.</title>
        <authorList>
            <person name="Haridas S."/>
            <person name="Albert R."/>
            <person name="Binder M."/>
            <person name="Bloem J."/>
            <person name="Labutti K."/>
            <person name="Salamov A."/>
            <person name="Andreopoulos B."/>
            <person name="Baker S."/>
            <person name="Barry K."/>
            <person name="Bills G."/>
            <person name="Bluhm B."/>
            <person name="Cannon C."/>
            <person name="Castanera R."/>
            <person name="Culley D."/>
            <person name="Daum C."/>
            <person name="Ezra D."/>
            <person name="Gonzalez J."/>
            <person name="Henrissat B."/>
            <person name="Kuo A."/>
            <person name="Liang C."/>
            <person name="Lipzen A."/>
            <person name="Lutzoni F."/>
            <person name="Magnuson J."/>
            <person name="Mondo S."/>
            <person name="Nolan M."/>
            <person name="Ohm R."/>
            <person name="Pangilinan J."/>
            <person name="Park H.-J."/>
            <person name="Ramirez L."/>
            <person name="Alfaro M."/>
            <person name="Sun H."/>
            <person name="Tritt A."/>
            <person name="Yoshinaga Y."/>
            <person name="Zwiers L.-H."/>
            <person name="Turgeon B."/>
            <person name="Goodwin S."/>
            <person name="Spatafora J."/>
            <person name="Crous P."/>
            <person name="Grigoriev I."/>
        </authorList>
    </citation>
    <scope>NUCLEOTIDE SEQUENCE</scope>
    <source>
        <strain evidence="1">CBS 627.86</strain>
    </source>
</reference>
<gene>
    <name evidence="1" type="ORF">BDV96DRAFT_644779</name>
</gene>
<name>A0A6A5ZDU1_9PLEO</name>